<dbReference type="AlphaFoldDB" id="A0A4V1Z7Z1"/>
<feature type="chain" id="PRO_5020815076" evidence="1">
    <location>
        <begin position="20"/>
        <end position="304"/>
    </location>
</feature>
<dbReference type="Proteomes" id="UP000294166">
    <property type="component" value="Unassembled WGS sequence"/>
</dbReference>
<comment type="caution">
    <text evidence="2">The sequence shown here is derived from an EMBL/GenBank/DDBJ whole genome shotgun (WGS) entry which is preliminary data.</text>
</comment>
<name>A0A4V1Z7Z1_9GAMM</name>
<protein>
    <submittedName>
        <fullName evidence="2">Uncharacterized protein</fullName>
    </submittedName>
</protein>
<evidence type="ECO:0000313" key="4">
    <source>
        <dbReference type="Proteomes" id="UP000294063"/>
    </source>
</evidence>
<sequence length="304" mass="34658">MKKKLVALLFIFYPLQAMADACSEFKLNRDGSMRVAINMYAELSKAQAGSAEVLLKKYKELSSNIETLENYKIKIDENFSSSCVGKGAPYTKEAYYLDNKQKVFMSYMGTPVDLHKSFIEDYLYTSSNWSEMLNKLIKNANTSLNELGNKIELKASESVKKEQGREKMLKERKMKIKQLEDQLVKASSQKTNNDLKENKLETVVTKTNQSVLKKEEYYTDTMATYAALIGRANACGVNIDGNLARVGNWMDEWFNVLDLSNQMKTTYIAIFMQGIQYHSNQQLNGNTPDNCTSVIKAYKTSKWP</sequence>
<dbReference type="RefSeq" id="WP_130049429.1">
    <property type="nucleotide sequence ID" value="NZ_SEZK01000076.1"/>
</dbReference>
<gene>
    <name evidence="3" type="ORF">ERW53_20250</name>
    <name evidence="2" type="ORF">ERW57_18905</name>
</gene>
<reference evidence="4 5" key="1">
    <citation type="submission" date="2019-02" db="EMBL/GenBank/DDBJ databases">
        <title>Genome sequences of Aliivibrio finisterrensis strains from farmed Atlantic salmon.</title>
        <authorList>
            <person name="Bowman J.P."/>
        </authorList>
    </citation>
    <scope>NUCLEOTIDE SEQUENCE [LARGE SCALE GENOMIC DNA]</scope>
    <source>
        <strain evidence="3 5">A21</strain>
        <strain evidence="2 4">A46</strain>
    </source>
</reference>
<evidence type="ECO:0000313" key="2">
    <source>
        <dbReference type="EMBL" id="RYU47067.1"/>
    </source>
</evidence>
<evidence type="ECO:0000313" key="3">
    <source>
        <dbReference type="EMBL" id="RYU59067.1"/>
    </source>
</evidence>
<dbReference type="EMBL" id="SEZK01000076">
    <property type="protein sequence ID" value="RYU47067.1"/>
    <property type="molecule type" value="Genomic_DNA"/>
</dbReference>
<evidence type="ECO:0000256" key="1">
    <source>
        <dbReference type="SAM" id="SignalP"/>
    </source>
</evidence>
<keyword evidence="1" id="KW-0732">Signal</keyword>
<evidence type="ECO:0000313" key="5">
    <source>
        <dbReference type="Proteomes" id="UP000294166"/>
    </source>
</evidence>
<accession>A0A4V1Z7Z1</accession>
<dbReference type="Proteomes" id="UP000294063">
    <property type="component" value="Unassembled WGS sequence"/>
</dbReference>
<keyword evidence="5" id="KW-1185">Reference proteome</keyword>
<dbReference type="EMBL" id="SEZN01000075">
    <property type="protein sequence ID" value="RYU59067.1"/>
    <property type="molecule type" value="Genomic_DNA"/>
</dbReference>
<proteinExistence type="predicted"/>
<organism evidence="2 4">
    <name type="scientific">Aliivibrio finisterrensis</name>
    <dbReference type="NCBI Taxonomy" id="511998"/>
    <lineage>
        <taxon>Bacteria</taxon>
        <taxon>Pseudomonadati</taxon>
        <taxon>Pseudomonadota</taxon>
        <taxon>Gammaproteobacteria</taxon>
        <taxon>Vibrionales</taxon>
        <taxon>Vibrionaceae</taxon>
        <taxon>Aliivibrio</taxon>
    </lineage>
</organism>
<feature type="signal peptide" evidence="1">
    <location>
        <begin position="1"/>
        <end position="19"/>
    </location>
</feature>